<name>A0A7W9WD67_9BACT</name>
<comment type="caution">
    <text evidence="2">The sequence shown here is derived from an EMBL/GenBank/DDBJ whole genome shotgun (WGS) entry which is preliminary data.</text>
</comment>
<gene>
    <name evidence="2" type="ORF">HNQ93_002932</name>
</gene>
<dbReference type="GO" id="GO:0005886">
    <property type="term" value="C:plasma membrane"/>
    <property type="evidence" value="ECO:0007669"/>
    <property type="project" value="TreeGrafter"/>
</dbReference>
<dbReference type="Proteomes" id="UP000532746">
    <property type="component" value="Unassembled WGS sequence"/>
</dbReference>
<dbReference type="PANTHER" id="PTHR30441:SF8">
    <property type="entry name" value="DUF748 DOMAIN-CONTAINING PROTEIN"/>
    <property type="match status" value="1"/>
</dbReference>
<dbReference type="AlphaFoldDB" id="A0A7W9WD67"/>
<dbReference type="GO" id="GO:0090313">
    <property type="term" value="P:regulation of protein targeting to membrane"/>
    <property type="evidence" value="ECO:0007669"/>
    <property type="project" value="TreeGrafter"/>
</dbReference>
<evidence type="ECO:0000256" key="1">
    <source>
        <dbReference type="SAM" id="MobiDB-lite"/>
    </source>
</evidence>
<organism evidence="2 3">
    <name type="scientific">Hymenobacter luteus</name>
    <dbReference type="NCBI Taxonomy" id="1411122"/>
    <lineage>
        <taxon>Bacteria</taxon>
        <taxon>Pseudomonadati</taxon>
        <taxon>Bacteroidota</taxon>
        <taxon>Cytophagia</taxon>
        <taxon>Cytophagales</taxon>
        <taxon>Hymenobacteraceae</taxon>
        <taxon>Hymenobacter</taxon>
    </lineage>
</organism>
<proteinExistence type="predicted"/>
<feature type="compositionally biased region" description="Pro residues" evidence="1">
    <location>
        <begin position="796"/>
        <end position="811"/>
    </location>
</feature>
<evidence type="ECO:0000313" key="3">
    <source>
        <dbReference type="Proteomes" id="UP000532746"/>
    </source>
</evidence>
<dbReference type="EMBL" id="JACHGG010000004">
    <property type="protein sequence ID" value="MBB6060066.1"/>
    <property type="molecule type" value="Genomic_DNA"/>
</dbReference>
<dbReference type="PANTHER" id="PTHR30441">
    <property type="entry name" value="DUF748 DOMAIN-CONTAINING PROTEIN"/>
    <property type="match status" value="1"/>
</dbReference>
<feature type="region of interest" description="Disordered" evidence="1">
    <location>
        <begin position="782"/>
        <end position="839"/>
    </location>
</feature>
<dbReference type="InterPro" id="IPR052894">
    <property type="entry name" value="AsmA-related"/>
</dbReference>
<sequence>MNKFLKISFLTLGVLLGGALAGVWLGQEHIITLFVQALNRHLQVPVRASRLEVSVLDQFPRLSVTLHDVVVAGSEPTDTVKLARARRLYCAFDAWDLLAGRYHIRAVTLADAHVRVRRNRQGVGNYHVLRPDTATAPATEPFGMELEGIQLERVHVLYEDAGHRQHFRLRTPSLRAALTITDTRLTIAAQGRAYVETLRFGTDDYFQQKELGISTELTIDRPGQRLALAPSRVQVGPAAYTLGGTVAYRAAPVLDLHCQAAGADVQSVLALLPPRLNRALAGYRSRGEVYFGGTVRGEVSARRNPTVAVRFGCRNASFFHPRYQQAVEHVSLTGFFTNGAAQSATTAALHLDSIRGQLGGRPFRGRLQLTNFAAPRLQLQGRAEVDVARAVRFFPVAAIRQARGTASLSLRLSGPVRELRHRPTPAQVSGELRLQNLHLHLRDFRQPFTRLSGQLQLRGPDVLIPTLSGHLGNSDFRGSGKLRNLAAWLLQPGQPLRLEAVVASHLLDFNQLLYTYQPAASGVAAKGSHHQATGLRVPARIAVAVEATADQVRFRRLRGRQLRGNLQLQGQVFSSTGLALRAAGGRASVRGTVDARQPRLLKASTTVSCQQVPLDSLFYVFENFGQQFITQRHLRGSLTATAEVDSYYDAHLTPLTDRLEAEVHATVRNGELLNFEPLQKLSFLASRATLRHLRFAQLQNRLYIQSRTVYVPEMDIRSNVKAASLIQVTGTHTFDQQLEYHVRIPLLPGLLPQAIAGANGPMLRLAIQGNERDFAVRYERAPRAAASPQVTGPSSAAPPTPMPDPTSPVAPRPATRPSFELKKPAKKPAQPQAGEYFDF</sequence>
<evidence type="ECO:0000313" key="2">
    <source>
        <dbReference type="EMBL" id="MBB6060066.1"/>
    </source>
</evidence>
<dbReference type="RefSeq" id="WP_183405117.1">
    <property type="nucleotide sequence ID" value="NZ_JACHGG010000004.1"/>
</dbReference>
<reference evidence="2 3" key="1">
    <citation type="submission" date="2020-08" db="EMBL/GenBank/DDBJ databases">
        <title>Genomic Encyclopedia of Type Strains, Phase IV (KMG-IV): sequencing the most valuable type-strain genomes for metagenomic binning, comparative biology and taxonomic classification.</title>
        <authorList>
            <person name="Goeker M."/>
        </authorList>
    </citation>
    <scope>NUCLEOTIDE SEQUENCE [LARGE SCALE GENOMIC DNA]</scope>
    <source>
        <strain evidence="2 3">DSM 26718</strain>
    </source>
</reference>
<evidence type="ECO:0008006" key="4">
    <source>
        <dbReference type="Google" id="ProtNLM"/>
    </source>
</evidence>
<protein>
    <recommendedName>
        <fullName evidence="4">AsmA-like C-terminal domain-containing protein</fullName>
    </recommendedName>
</protein>
<accession>A0A7W9WD67</accession>
<keyword evidence="3" id="KW-1185">Reference proteome</keyword>